<dbReference type="KEGG" id="dgr:6564274"/>
<proteinExistence type="predicted"/>
<evidence type="ECO:0000313" key="2">
    <source>
        <dbReference type="Proteomes" id="UP000001070"/>
    </source>
</evidence>
<gene>
    <name evidence="1" type="primary">Dgri\GH19539</name>
    <name evidence="1" type="ORF">Dgri_GH19539</name>
</gene>
<evidence type="ECO:0000313" key="1">
    <source>
        <dbReference type="EMBL" id="EDV93819.1"/>
    </source>
</evidence>
<accession>B4JHB2</accession>
<keyword evidence="2" id="KW-1185">Reference proteome</keyword>
<protein>
    <submittedName>
        <fullName evidence="1">GH19539</fullName>
    </submittedName>
</protein>
<dbReference type="EMBL" id="CH916369">
    <property type="protein sequence ID" value="EDV93819.1"/>
    <property type="molecule type" value="Genomic_DNA"/>
</dbReference>
<reference evidence="1 2" key="1">
    <citation type="journal article" date="2007" name="Nature">
        <title>Evolution of genes and genomes on the Drosophila phylogeny.</title>
        <authorList>
            <consortium name="Drosophila 12 Genomes Consortium"/>
            <person name="Clark A.G."/>
            <person name="Eisen M.B."/>
            <person name="Smith D.R."/>
            <person name="Bergman C.M."/>
            <person name="Oliver B."/>
            <person name="Markow T.A."/>
            <person name="Kaufman T.C."/>
            <person name="Kellis M."/>
            <person name="Gelbart W."/>
            <person name="Iyer V.N."/>
            <person name="Pollard D.A."/>
            <person name="Sackton T.B."/>
            <person name="Larracuente A.M."/>
            <person name="Singh N.D."/>
            <person name="Abad J.P."/>
            <person name="Abt D.N."/>
            <person name="Adryan B."/>
            <person name="Aguade M."/>
            <person name="Akashi H."/>
            <person name="Anderson W.W."/>
            <person name="Aquadro C.F."/>
            <person name="Ardell D.H."/>
            <person name="Arguello R."/>
            <person name="Artieri C.G."/>
            <person name="Barbash D.A."/>
            <person name="Barker D."/>
            <person name="Barsanti P."/>
            <person name="Batterham P."/>
            <person name="Batzoglou S."/>
            <person name="Begun D."/>
            <person name="Bhutkar A."/>
            <person name="Blanco E."/>
            <person name="Bosak S.A."/>
            <person name="Bradley R.K."/>
            <person name="Brand A.D."/>
            <person name="Brent M.R."/>
            <person name="Brooks A.N."/>
            <person name="Brown R.H."/>
            <person name="Butlin R.K."/>
            <person name="Caggese C."/>
            <person name="Calvi B.R."/>
            <person name="Bernardo de Carvalho A."/>
            <person name="Caspi A."/>
            <person name="Castrezana S."/>
            <person name="Celniker S.E."/>
            <person name="Chang J.L."/>
            <person name="Chapple C."/>
            <person name="Chatterji S."/>
            <person name="Chinwalla A."/>
            <person name="Civetta A."/>
            <person name="Clifton S.W."/>
            <person name="Comeron J.M."/>
            <person name="Costello J.C."/>
            <person name="Coyne J.A."/>
            <person name="Daub J."/>
            <person name="David R.G."/>
            <person name="Delcher A.L."/>
            <person name="Delehaunty K."/>
            <person name="Do C.B."/>
            <person name="Ebling H."/>
            <person name="Edwards K."/>
            <person name="Eickbush T."/>
            <person name="Evans J.D."/>
            <person name="Filipski A."/>
            <person name="Findeiss S."/>
            <person name="Freyhult E."/>
            <person name="Fulton L."/>
            <person name="Fulton R."/>
            <person name="Garcia A.C."/>
            <person name="Gardiner A."/>
            <person name="Garfield D.A."/>
            <person name="Garvin B.E."/>
            <person name="Gibson G."/>
            <person name="Gilbert D."/>
            <person name="Gnerre S."/>
            <person name="Godfrey J."/>
            <person name="Good R."/>
            <person name="Gotea V."/>
            <person name="Gravely B."/>
            <person name="Greenberg A.J."/>
            <person name="Griffiths-Jones S."/>
            <person name="Gross S."/>
            <person name="Guigo R."/>
            <person name="Gustafson E.A."/>
            <person name="Haerty W."/>
            <person name="Hahn M.W."/>
            <person name="Halligan D.L."/>
            <person name="Halpern A.L."/>
            <person name="Halter G.M."/>
            <person name="Han M.V."/>
            <person name="Heger A."/>
            <person name="Hillier L."/>
            <person name="Hinrichs A.S."/>
            <person name="Holmes I."/>
            <person name="Hoskins R.A."/>
            <person name="Hubisz M.J."/>
            <person name="Hultmark D."/>
            <person name="Huntley M.A."/>
            <person name="Jaffe D.B."/>
            <person name="Jagadeeshan S."/>
            <person name="Jeck W.R."/>
            <person name="Johnson J."/>
            <person name="Jones C.D."/>
            <person name="Jordan W.C."/>
            <person name="Karpen G.H."/>
            <person name="Kataoka E."/>
            <person name="Keightley P.D."/>
            <person name="Kheradpour P."/>
            <person name="Kirkness E.F."/>
            <person name="Koerich L.B."/>
            <person name="Kristiansen K."/>
            <person name="Kudrna D."/>
            <person name="Kulathinal R.J."/>
            <person name="Kumar S."/>
            <person name="Kwok R."/>
            <person name="Lander E."/>
            <person name="Langley C.H."/>
            <person name="Lapoint R."/>
            <person name="Lazzaro B.P."/>
            <person name="Lee S.J."/>
            <person name="Levesque L."/>
            <person name="Li R."/>
            <person name="Lin C.F."/>
            <person name="Lin M.F."/>
            <person name="Lindblad-Toh K."/>
            <person name="Llopart A."/>
            <person name="Long M."/>
            <person name="Low L."/>
            <person name="Lozovsky E."/>
            <person name="Lu J."/>
            <person name="Luo M."/>
            <person name="Machado C.A."/>
            <person name="Makalowski W."/>
            <person name="Marzo M."/>
            <person name="Matsuda M."/>
            <person name="Matzkin L."/>
            <person name="McAllister B."/>
            <person name="McBride C.S."/>
            <person name="McKernan B."/>
            <person name="McKernan K."/>
            <person name="Mendez-Lago M."/>
            <person name="Minx P."/>
            <person name="Mollenhauer M.U."/>
            <person name="Montooth K."/>
            <person name="Mount S.M."/>
            <person name="Mu X."/>
            <person name="Myers E."/>
            <person name="Negre B."/>
            <person name="Newfeld S."/>
            <person name="Nielsen R."/>
            <person name="Noor M.A."/>
            <person name="O'Grady P."/>
            <person name="Pachter L."/>
            <person name="Papaceit M."/>
            <person name="Parisi M.J."/>
            <person name="Parisi M."/>
            <person name="Parts L."/>
            <person name="Pedersen J.S."/>
            <person name="Pesole G."/>
            <person name="Phillippy A.M."/>
            <person name="Ponting C.P."/>
            <person name="Pop M."/>
            <person name="Porcelli D."/>
            <person name="Powell J.R."/>
            <person name="Prohaska S."/>
            <person name="Pruitt K."/>
            <person name="Puig M."/>
            <person name="Quesneville H."/>
            <person name="Ram K.R."/>
            <person name="Rand D."/>
            <person name="Rasmussen M.D."/>
            <person name="Reed L.K."/>
            <person name="Reenan R."/>
            <person name="Reily A."/>
            <person name="Remington K.A."/>
            <person name="Rieger T.T."/>
            <person name="Ritchie M.G."/>
            <person name="Robin C."/>
            <person name="Rogers Y.H."/>
            <person name="Rohde C."/>
            <person name="Rozas J."/>
            <person name="Rubenfield M.J."/>
            <person name="Ruiz A."/>
            <person name="Russo S."/>
            <person name="Salzberg S.L."/>
            <person name="Sanchez-Gracia A."/>
            <person name="Saranga D.J."/>
            <person name="Sato H."/>
            <person name="Schaeffer S.W."/>
            <person name="Schatz M.C."/>
            <person name="Schlenke T."/>
            <person name="Schwartz R."/>
            <person name="Segarra C."/>
            <person name="Singh R.S."/>
            <person name="Sirot L."/>
            <person name="Sirota M."/>
            <person name="Sisneros N.B."/>
            <person name="Smith C.D."/>
            <person name="Smith T.F."/>
            <person name="Spieth J."/>
            <person name="Stage D.E."/>
            <person name="Stark A."/>
            <person name="Stephan W."/>
            <person name="Strausberg R.L."/>
            <person name="Strempel S."/>
            <person name="Sturgill D."/>
            <person name="Sutton G."/>
            <person name="Sutton G.G."/>
            <person name="Tao W."/>
            <person name="Teichmann S."/>
            <person name="Tobari Y.N."/>
            <person name="Tomimura Y."/>
            <person name="Tsolas J.M."/>
            <person name="Valente V.L."/>
            <person name="Venter E."/>
            <person name="Venter J.C."/>
            <person name="Vicario S."/>
            <person name="Vieira F.G."/>
            <person name="Vilella A.J."/>
            <person name="Villasante A."/>
            <person name="Walenz B."/>
            <person name="Wang J."/>
            <person name="Wasserman M."/>
            <person name="Watts T."/>
            <person name="Wilson D."/>
            <person name="Wilson R.K."/>
            <person name="Wing R.A."/>
            <person name="Wolfner M.F."/>
            <person name="Wong A."/>
            <person name="Wong G.K."/>
            <person name="Wu C.I."/>
            <person name="Wu G."/>
            <person name="Yamamoto D."/>
            <person name="Yang H.P."/>
            <person name="Yang S.P."/>
            <person name="Yorke J.A."/>
            <person name="Yoshida K."/>
            <person name="Zdobnov E."/>
            <person name="Zhang P."/>
            <person name="Zhang Y."/>
            <person name="Zimin A.V."/>
            <person name="Baldwin J."/>
            <person name="Abdouelleil A."/>
            <person name="Abdulkadir J."/>
            <person name="Abebe A."/>
            <person name="Abera B."/>
            <person name="Abreu J."/>
            <person name="Acer S.C."/>
            <person name="Aftuck L."/>
            <person name="Alexander A."/>
            <person name="An P."/>
            <person name="Anderson E."/>
            <person name="Anderson S."/>
            <person name="Arachi H."/>
            <person name="Azer M."/>
            <person name="Bachantsang P."/>
            <person name="Barry A."/>
            <person name="Bayul T."/>
            <person name="Berlin A."/>
            <person name="Bessette D."/>
            <person name="Bloom T."/>
            <person name="Blye J."/>
            <person name="Boguslavskiy L."/>
            <person name="Bonnet C."/>
            <person name="Boukhgalter B."/>
            <person name="Bourzgui I."/>
            <person name="Brown A."/>
            <person name="Cahill P."/>
            <person name="Channer S."/>
            <person name="Cheshatsang Y."/>
            <person name="Chuda L."/>
            <person name="Citroen M."/>
            <person name="Collymore A."/>
            <person name="Cooke P."/>
            <person name="Costello M."/>
            <person name="D'Aco K."/>
            <person name="Daza R."/>
            <person name="De Haan G."/>
            <person name="DeGray S."/>
            <person name="DeMaso C."/>
            <person name="Dhargay N."/>
            <person name="Dooley K."/>
            <person name="Dooley E."/>
            <person name="Doricent M."/>
            <person name="Dorje P."/>
            <person name="Dorjee K."/>
            <person name="Dupes A."/>
            <person name="Elong R."/>
            <person name="Falk J."/>
            <person name="Farina A."/>
            <person name="Faro S."/>
            <person name="Ferguson D."/>
            <person name="Fisher S."/>
            <person name="Foley C.D."/>
            <person name="Franke A."/>
            <person name="Friedrich D."/>
            <person name="Gadbois L."/>
            <person name="Gearin G."/>
            <person name="Gearin C.R."/>
            <person name="Giannoukos G."/>
            <person name="Goode T."/>
            <person name="Graham J."/>
            <person name="Grandbois E."/>
            <person name="Grewal S."/>
            <person name="Gyaltsen K."/>
            <person name="Hafez N."/>
            <person name="Hagos B."/>
            <person name="Hall J."/>
            <person name="Henson C."/>
            <person name="Hollinger A."/>
            <person name="Honan T."/>
            <person name="Huard M.D."/>
            <person name="Hughes L."/>
            <person name="Hurhula B."/>
            <person name="Husby M.E."/>
            <person name="Kamat A."/>
            <person name="Kanga B."/>
            <person name="Kashin S."/>
            <person name="Khazanovich D."/>
            <person name="Kisner P."/>
            <person name="Lance K."/>
            <person name="Lara M."/>
            <person name="Lee W."/>
            <person name="Lennon N."/>
            <person name="Letendre F."/>
            <person name="LeVine R."/>
            <person name="Lipovsky A."/>
            <person name="Liu X."/>
            <person name="Liu J."/>
            <person name="Liu S."/>
            <person name="Lokyitsang T."/>
            <person name="Lokyitsang Y."/>
            <person name="Lubonja R."/>
            <person name="Lui A."/>
            <person name="MacDonald P."/>
            <person name="Magnisalis V."/>
            <person name="Maru K."/>
            <person name="Matthews C."/>
            <person name="McCusker W."/>
            <person name="McDonough S."/>
            <person name="Mehta T."/>
            <person name="Meldrim J."/>
            <person name="Meneus L."/>
            <person name="Mihai O."/>
            <person name="Mihalev A."/>
            <person name="Mihova T."/>
            <person name="Mittelman R."/>
            <person name="Mlenga V."/>
            <person name="Montmayeur A."/>
            <person name="Mulrain L."/>
            <person name="Navidi A."/>
            <person name="Naylor J."/>
            <person name="Negash T."/>
            <person name="Nguyen T."/>
            <person name="Nguyen N."/>
            <person name="Nicol R."/>
            <person name="Norbu C."/>
            <person name="Norbu N."/>
            <person name="Novod N."/>
            <person name="O'Neill B."/>
            <person name="Osman S."/>
            <person name="Markiewicz E."/>
            <person name="Oyono O.L."/>
            <person name="Patti C."/>
            <person name="Phunkhang P."/>
            <person name="Pierre F."/>
            <person name="Priest M."/>
            <person name="Raghuraman S."/>
            <person name="Rege F."/>
            <person name="Reyes R."/>
            <person name="Rise C."/>
            <person name="Rogov P."/>
            <person name="Ross K."/>
            <person name="Ryan E."/>
            <person name="Settipalli S."/>
            <person name="Shea T."/>
            <person name="Sherpa N."/>
            <person name="Shi L."/>
            <person name="Shih D."/>
            <person name="Sparrow T."/>
            <person name="Spaulding J."/>
            <person name="Stalker J."/>
            <person name="Stange-Thomann N."/>
            <person name="Stavropoulos S."/>
            <person name="Stone C."/>
            <person name="Strader C."/>
            <person name="Tesfaye S."/>
            <person name="Thomson T."/>
            <person name="Thoulutsang Y."/>
            <person name="Thoulutsang D."/>
            <person name="Topham K."/>
            <person name="Topping I."/>
            <person name="Tsamla T."/>
            <person name="Vassiliev H."/>
            <person name="Vo A."/>
            <person name="Wangchuk T."/>
            <person name="Wangdi T."/>
            <person name="Weiand M."/>
            <person name="Wilkinson J."/>
            <person name="Wilson A."/>
            <person name="Yadav S."/>
            <person name="Young G."/>
            <person name="Yu Q."/>
            <person name="Zembek L."/>
            <person name="Zhong D."/>
            <person name="Zimmer A."/>
            <person name="Zwirko Z."/>
            <person name="Jaffe D.B."/>
            <person name="Alvarez P."/>
            <person name="Brockman W."/>
            <person name="Butler J."/>
            <person name="Chin C."/>
            <person name="Gnerre S."/>
            <person name="Grabherr M."/>
            <person name="Kleber M."/>
            <person name="Mauceli E."/>
            <person name="MacCallum I."/>
        </authorList>
    </citation>
    <scope>NUCLEOTIDE SEQUENCE [LARGE SCALE GENOMIC DNA]</scope>
    <source>
        <strain evidence="2">Tucson 15287-2541.00</strain>
    </source>
</reference>
<dbReference type="eggNOG" id="ENOG502TBE4">
    <property type="taxonomic scope" value="Eukaryota"/>
</dbReference>
<sequence>MAGRHSENLMRHLKRKHPSTYAKALRQKQLQRSAAQNAGPLSPKFKFVSEPQKLLMKSEFNEPGIELDDHGQYESINIVKMELPDELEQSPGQLHDFRETFSDKDGGNNNMSQFIVTSFPDTETTSVNAIASRSSYPATTTPIANPMQVASDDASFLQLLGHKFGKYSRNTKYTVQYHINRILYKADMGCYGNADASILPDV</sequence>
<organism evidence="2">
    <name type="scientific">Drosophila grimshawi</name>
    <name type="common">Hawaiian fruit fly</name>
    <name type="synonym">Idiomyia grimshawi</name>
    <dbReference type="NCBI Taxonomy" id="7222"/>
    <lineage>
        <taxon>Eukaryota</taxon>
        <taxon>Metazoa</taxon>
        <taxon>Ecdysozoa</taxon>
        <taxon>Arthropoda</taxon>
        <taxon>Hexapoda</taxon>
        <taxon>Insecta</taxon>
        <taxon>Pterygota</taxon>
        <taxon>Neoptera</taxon>
        <taxon>Endopterygota</taxon>
        <taxon>Diptera</taxon>
        <taxon>Brachycera</taxon>
        <taxon>Muscomorpha</taxon>
        <taxon>Ephydroidea</taxon>
        <taxon>Drosophilidae</taxon>
        <taxon>Drosophila</taxon>
        <taxon>Hawaiian Drosophila</taxon>
    </lineage>
</organism>
<dbReference type="PhylomeDB" id="B4JHB2"/>
<dbReference type="OrthoDB" id="10051975at2759"/>
<dbReference type="InParanoid" id="B4JHB2"/>
<dbReference type="STRING" id="7222.B4JHB2"/>
<dbReference type="Proteomes" id="UP000001070">
    <property type="component" value="Unassembled WGS sequence"/>
</dbReference>
<dbReference type="AlphaFoldDB" id="B4JHB2"/>
<name>B4JHB2_DROGR</name>
<dbReference type="HOGENOM" id="CLU_1195954_0_0_1"/>